<feature type="chain" id="PRO_5041429203" evidence="1">
    <location>
        <begin position="28"/>
        <end position="447"/>
    </location>
</feature>
<accession>A0A9Y3QP36</accession>
<sequence length="447" mass="49316">MRREKGRRASVCCLTVAVILMCHLVQAIDCYRLTKTERRGGRKEADALGARKGKVVFGKSVGKGSGLESEVKYGKASTNSSVEESYQADFIGWSKGQTYDASSREAAWRRMVPLLLCGGDRMKFRVAGRGVSELAVDQANAPPVPLSQVPPNCGYNMQRNLRSLVMKVPYDGCSVVQEGGSYVLPMRWQGIPISLWCSKPAAPALMTTASQTPQDPASNSQMPYASKNPDQLYAHVPQPFFLPQQMHYPYPSVAVSDPAEPIKQSEMPPFQQYPPLFPPLYPYFYPPLPATSAAPTTTAKPESFIPPEFLLPGYKPVGPPFLLPFPLPVPADTETTTNADTYPHSLQRPPNVHFLSQYPLFPQFVPLPQYPNNPNADLAAATGSSDTVLPQYVVPFPQFVPQYPSNPNPDLESGSTDTLLPQAQSHNFPHFHQQVQLMPFRHSLTKI</sequence>
<dbReference type="RefSeq" id="XP_005721354.1">
    <property type="nucleotide sequence ID" value="XM_005721297.1"/>
</dbReference>
<protein>
    <submittedName>
        <fullName evidence="3">Proline-rich protein 36-like</fullName>
    </submittedName>
</protein>
<proteinExistence type="predicted"/>
<keyword evidence="2" id="KW-1185">Reference proteome</keyword>
<dbReference type="AlphaFoldDB" id="A0A9Y3QP36"/>
<dbReference type="GeneID" id="102204146"/>
<evidence type="ECO:0000313" key="2">
    <source>
        <dbReference type="Proteomes" id="UP000695023"/>
    </source>
</evidence>
<dbReference type="Proteomes" id="UP000695023">
    <property type="component" value="Unplaced"/>
</dbReference>
<feature type="signal peptide" evidence="1">
    <location>
        <begin position="1"/>
        <end position="27"/>
    </location>
</feature>
<reference evidence="3" key="1">
    <citation type="submission" date="2025-08" db="UniProtKB">
        <authorList>
            <consortium name="RefSeq"/>
        </authorList>
    </citation>
    <scope>IDENTIFICATION</scope>
</reference>
<organism evidence="2 3">
    <name type="scientific">Pundamilia nyererei</name>
    <dbReference type="NCBI Taxonomy" id="303518"/>
    <lineage>
        <taxon>Eukaryota</taxon>
        <taxon>Metazoa</taxon>
        <taxon>Chordata</taxon>
        <taxon>Craniata</taxon>
        <taxon>Vertebrata</taxon>
        <taxon>Euteleostomi</taxon>
        <taxon>Actinopterygii</taxon>
        <taxon>Neopterygii</taxon>
        <taxon>Teleostei</taxon>
        <taxon>Neoteleostei</taxon>
        <taxon>Acanthomorphata</taxon>
        <taxon>Ovalentaria</taxon>
        <taxon>Cichlomorphae</taxon>
        <taxon>Cichliformes</taxon>
        <taxon>Cichlidae</taxon>
        <taxon>African cichlids</taxon>
        <taxon>Pseudocrenilabrinae</taxon>
        <taxon>Haplochromini</taxon>
        <taxon>Pundamilia</taxon>
    </lineage>
</organism>
<evidence type="ECO:0000256" key="1">
    <source>
        <dbReference type="SAM" id="SignalP"/>
    </source>
</evidence>
<name>A0A9Y3QP36_9CICH</name>
<gene>
    <name evidence="3" type="primary">LOC102204146</name>
</gene>
<evidence type="ECO:0000313" key="3">
    <source>
        <dbReference type="RefSeq" id="XP_005721354.1"/>
    </source>
</evidence>
<keyword evidence="1" id="KW-0732">Signal</keyword>